<feature type="transmembrane region" description="Helical" evidence="6">
    <location>
        <begin position="96"/>
        <end position="118"/>
    </location>
</feature>
<evidence type="ECO:0000259" key="7">
    <source>
        <dbReference type="Pfam" id="PF00892"/>
    </source>
</evidence>
<evidence type="ECO:0000256" key="3">
    <source>
        <dbReference type="ARBA" id="ARBA00022692"/>
    </source>
</evidence>
<dbReference type="PANTHER" id="PTHR32322:SF2">
    <property type="entry name" value="EAMA DOMAIN-CONTAINING PROTEIN"/>
    <property type="match status" value="1"/>
</dbReference>
<feature type="domain" description="EamA" evidence="7">
    <location>
        <begin position="9"/>
        <end position="143"/>
    </location>
</feature>
<keyword evidence="9" id="KW-1185">Reference proteome</keyword>
<feature type="transmembrane region" description="Helical" evidence="6">
    <location>
        <begin position="280"/>
        <end position="298"/>
    </location>
</feature>
<sequence>MAHGRGGAGLGLALLSGATFATSGTFAASLISAGWSPAAAVTVRIAVAALLLTVPAVLQLRGQWHRLRAAAGPVVAFGLVAVAGCQLAYFNAIEHVSVGIALLLEYLGIVLIVGWLWLRHGRRPRRLTTAGSLVALVGLVLVLDVLGDTRVDPVGVVWGLLAAVGLATYFLLSASDEDPLPPMVLAWAGMAVGALTLGLLALVGALPFHVGAGRVQLLHAEVHVVVPILGLSMVAAVVAYAAGIAAARRLGATVASFLGLSELLFAVLFAWLFLGQLPAPVQLVGGGLIVAGVALVRWDDLRAEAAAARATDPAAAGGPVTAR</sequence>
<protein>
    <submittedName>
        <fullName evidence="8">Membrane protein</fullName>
    </submittedName>
</protein>
<keyword evidence="5 6" id="KW-0472">Membrane</keyword>
<feature type="transmembrane region" description="Helical" evidence="6">
    <location>
        <begin position="184"/>
        <end position="210"/>
    </location>
</feature>
<comment type="caution">
    <text evidence="8">The sequence shown here is derived from an EMBL/GenBank/DDBJ whole genome shotgun (WGS) entry which is preliminary data.</text>
</comment>
<dbReference type="AlphaFoldDB" id="A0A917SW86"/>
<dbReference type="Proteomes" id="UP000655208">
    <property type="component" value="Unassembled WGS sequence"/>
</dbReference>
<feature type="transmembrane region" description="Helical" evidence="6">
    <location>
        <begin position="70"/>
        <end position="90"/>
    </location>
</feature>
<keyword evidence="3 6" id="KW-0812">Transmembrane</keyword>
<proteinExistence type="inferred from homology"/>
<accession>A0A917SW86</accession>
<feature type="domain" description="EamA" evidence="7">
    <location>
        <begin position="155"/>
        <end position="296"/>
    </location>
</feature>
<evidence type="ECO:0000256" key="4">
    <source>
        <dbReference type="ARBA" id="ARBA00022989"/>
    </source>
</evidence>
<dbReference type="SUPFAM" id="SSF103481">
    <property type="entry name" value="Multidrug resistance efflux transporter EmrE"/>
    <property type="match status" value="2"/>
</dbReference>
<feature type="transmembrane region" description="Helical" evidence="6">
    <location>
        <begin position="153"/>
        <end position="172"/>
    </location>
</feature>
<dbReference type="GO" id="GO:0016020">
    <property type="term" value="C:membrane"/>
    <property type="evidence" value="ECO:0007669"/>
    <property type="project" value="UniProtKB-SubCell"/>
</dbReference>
<keyword evidence="4 6" id="KW-1133">Transmembrane helix</keyword>
<feature type="transmembrane region" description="Helical" evidence="6">
    <location>
        <begin position="130"/>
        <end position="147"/>
    </location>
</feature>
<dbReference type="EMBL" id="BMNA01000003">
    <property type="protein sequence ID" value="GGL99396.1"/>
    <property type="molecule type" value="Genomic_DNA"/>
</dbReference>
<comment type="subcellular location">
    <subcellularLocation>
        <location evidence="1">Membrane</location>
        <topology evidence="1">Multi-pass membrane protein</topology>
    </subcellularLocation>
</comment>
<evidence type="ECO:0000256" key="1">
    <source>
        <dbReference type="ARBA" id="ARBA00004141"/>
    </source>
</evidence>
<reference evidence="8" key="2">
    <citation type="submission" date="2020-09" db="EMBL/GenBank/DDBJ databases">
        <authorList>
            <person name="Sun Q."/>
            <person name="Zhou Y."/>
        </authorList>
    </citation>
    <scope>NUCLEOTIDE SEQUENCE</scope>
    <source>
        <strain evidence="8">CGMCC 4.7308</strain>
    </source>
</reference>
<feature type="transmembrane region" description="Helical" evidence="6">
    <location>
        <begin position="37"/>
        <end position="58"/>
    </location>
</feature>
<dbReference type="InterPro" id="IPR037185">
    <property type="entry name" value="EmrE-like"/>
</dbReference>
<comment type="similarity">
    <text evidence="2">Belongs to the EamA transporter family.</text>
</comment>
<name>A0A917SW86_9ACTN</name>
<evidence type="ECO:0000313" key="8">
    <source>
        <dbReference type="EMBL" id="GGL99396.1"/>
    </source>
</evidence>
<evidence type="ECO:0000256" key="5">
    <source>
        <dbReference type="ARBA" id="ARBA00023136"/>
    </source>
</evidence>
<evidence type="ECO:0000256" key="6">
    <source>
        <dbReference type="SAM" id="Phobius"/>
    </source>
</evidence>
<reference evidence="8" key="1">
    <citation type="journal article" date="2014" name="Int. J. Syst. Evol. Microbiol.">
        <title>Complete genome sequence of Corynebacterium casei LMG S-19264T (=DSM 44701T), isolated from a smear-ripened cheese.</title>
        <authorList>
            <consortium name="US DOE Joint Genome Institute (JGI-PGF)"/>
            <person name="Walter F."/>
            <person name="Albersmeier A."/>
            <person name="Kalinowski J."/>
            <person name="Ruckert C."/>
        </authorList>
    </citation>
    <scope>NUCLEOTIDE SEQUENCE</scope>
    <source>
        <strain evidence="8">CGMCC 4.7308</strain>
    </source>
</reference>
<dbReference type="InterPro" id="IPR000620">
    <property type="entry name" value="EamA_dom"/>
</dbReference>
<evidence type="ECO:0000313" key="9">
    <source>
        <dbReference type="Proteomes" id="UP000655208"/>
    </source>
</evidence>
<dbReference type="InterPro" id="IPR050638">
    <property type="entry name" value="AA-Vitamin_Transporters"/>
</dbReference>
<organism evidence="8 9">
    <name type="scientific">Nakamurella endophytica</name>
    <dbReference type="NCBI Taxonomy" id="1748367"/>
    <lineage>
        <taxon>Bacteria</taxon>
        <taxon>Bacillati</taxon>
        <taxon>Actinomycetota</taxon>
        <taxon>Actinomycetes</taxon>
        <taxon>Nakamurellales</taxon>
        <taxon>Nakamurellaceae</taxon>
        <taxon>Nakamurella</taxon>
    </lineage>
</organism>
<dbReference type="PANTHER" id="PTHR32322">
    <property type="entry name" value="INNER MEMBRANE TRANSPORTER"/>
    <property type="match status" value="1"/>
</dbReference>
<gene>
    <name evidence="8" type="ORF">GCM10011594_19220</name>
</gene>
<dbReference type="RefSeq" id="WP_188941280.1">
    <property type="nucleotide sequence ID" value="NZ_BMNA01000003.1"/>
</dbReference>
<dbReference type="Pfam" id="PF00892">
    <property type="entry name" value="EamA"/>
    <property type="match status" value="2"/>
</dbReference>
<evidence type="ECO:0000256" key="2">
    <source>
        <dbReference type="ARBA" id="ARBA00007362"/>
    </source>
</evidence>
<feature type="transmembrane region" description="Helical" evidence="6">
    <location>
        <begin position="222"/>
        <end position="242"/>
    </location>
</feature>
<feature type="transmembrane region" description="Helical" evidence="6">
    <location>
        <begin position="254"/>
        <end position="274"/>
    </location>
</feature>